<evidence type="ECO:0000256" key="8">
    <source>
        <dbReference type="ARBA" id="ARBA00023180"/>
    </source>
</evidence>
<evidence type="ECO:0000256" key="2">
    <source>
        <dbReference type="ARBA" id="ARBA00022614"/>
    </source>
</evidence>
<protein>
    <submittedName>
        <fullName evidence="11">LRR receptor-like serine/threonine-protein kinase EFR</fullName>
    </submittedName>
</protein>
<feature type="region of interest" description="Disordered" evidence="9">
    <location>
        <begin position="406"/>
        <end position="427"/>
    </location>
</feature>
<evidence type="ECO:0000256" key="5">
    <source>
        <dbReference type="ARBA" id="ARBA00022737"/>
    </source>
</evidence>
<dbReference type="InterPro" id="IPR051809">
    <property type="entry name" value="Plant_receptor-like_S/T_kinase"/>
</dbReference>
<evidence type="ECO:0000256" key="3">
    <source>
        <dbReference type="ARBA" id="ARBA00022692"/>
    </source>
</evidence>
<dbReference type="SUPFAM" id="SSF52058">
    <property type="entry name" value="L domain-like"/>
    <property type="match status" value="1"/>
</dbReference>
<dbReference type="AlphaFoldDB" id="M8CB55"/>
<dbReference type="Pfam" id="PF07714">
    <property type="entry name" value="PK_Tyr_Ser-Thr"/>
    <property type="match status" value="1"/>
</dbReference>
<dbReference type="PANTHER" id="PTHR27008:SF397">
    <property type="entry name" value="OS01G0523100 PROTEIN"/>
    <property type="match status" value="1"/>
</dbReference>
<comment type="subcellular location">
    <subcellularLocation>
        <location evidence="1">Membrane</location>
    </subcellularLocation>
</comment>
<dbReference type="EnsemblPlants" id="EMT31383">
    <property type="protein sequence ID" value="EMT31383"/>
    <property type="gene ID" value="F775_25629"/>
</dbReference>
<dbReference type="Pfam" id="PF00560">
    <property type="entry name" value="LRR_1"/>
    <property type="match status" value="4"/>
</dbReference>
<dbReference type="Gene3D" id="1.10.510.10">
    <property type="entry name" value="Transferase(Phosphotransferase) domain 1"/>
    <property type="match status" value="1"/>
</dbReference>
<keyword evidence="6" id="KW-1133">Transmembrane helix</keyword>
<evidence type="ECO:0000256" key="4">
    <source>
        <dbReference type="ARBA" id="ARBA00022729"/>
    </source>
</evidence>
<evidence type="ECO:0000259" key="10">
    <source>
        <dbReference type="PROSITE" id="PS50011"/>
    </source>
</evidence>
<dbReference type="InterPro" id="IPR000719">
    <property type="entry name" value="Prot_kinase_dom"/>
</dbReference>
<reference evidence="11" key="1">
    <citation type="submission" date="2015-06" db="UniProtKB">
        <authorList>
            <consortium name="EnsemblPlants"/>
        </authorList>
    </citation>
    <scope>IDENTIFICATION</scope>
</reference>
<dbReference type="FunFam" id="3.80.10.10:FF:000041">
    <property type="entry name" value="LRR receptor-like serine/threonine-protein kinase ERECTA"/>
    <property type="match status" value="1"/>
</dbReference>
<evidence type="ECO:0000256" key="7">
    <source>
        <dbReference type="ARBA" id="ARBA00023136"/>
    </source>
</evidence>
<feature type="compositionally biased region" description="Polar residues" evidence="9">
    <location>
        <begin position="410"/>
        <end position="427"/>
    </location>
</feature>
<keyword evidence="5" id="KW-0677">Repeat</keyword>
<dbReference type="ExpressionAtlas" id="M8CB55">
    <property type="expression patterns" value="baseline"/>
</dbReference>
<dbReference type="SUPFAM" id="SSF56112">
    <property type="entry name" value="Protein kinase-like (PK-like)"/>
    <property type="match status" value="1"/>
</dbReference>
<dbReference type="InterPro" id="IPR011009">
    <property type="entry name" value="Kinase-like_dom_sf"/>
</dbReference>
<keyword evidence="8" id="KW-0325">Glycoprotein</keyword>
<sequence length="427" mass="46650">MTGRAGMIPLGVRNLVNLADQELGENKLHGPIQEGIGRIKNLQTLLLEENDLSGHIPLSFGNLTLLQNFSMSNNRIHGPIPKSHGNLQQLPSLDLSSNLLTEVFPDEIFSLPLLTDFLSLSNNYLSGVLPPQVGKLKNIASLGLSKNNLSGEIPGIIPPLLGNLRGLSRLNLTKNDLSSSTPRELARINGLQQLYLAENNLSGGIQQLFQNLGALIELDLSFNHLDGEVPLNGVFANMTRFSIVGNSGLCGGIPELKLPPCQAENDSGQDENCWPRWLHPRTDEPWHKLSIVRLLTIGVDVADAPDYLHSNSPPLVIQCDLKPRNILLDSDWTAKVANFGLSEIIDPTLLKVQPYDDDDTRLNNALVCLASVARVGILCSKETPSERMNMKYVAAELHSIRDRIKGAAMESSSPQKKMESSQGMPLV</sequence>
<evidence type="ECO:0000256" key="6">
    <source>
        <dbReference type="ARBA" id="ARBA00022989"/>
    </source>
</evidence>
<keyword evidence="2" id="KW-0433">Leucine-rich repeat</keyword>
<dbReference type="GO" id="GO:0016020">
    <property type="term" value="C:membrane"/>
    <property type="evidence" value="ECO:0007669"/>
    <property type="project" value="UniProtKB-SubCell"/>
</dbReference>
<keyword evidence="3" id="KW-0812">Transmembrane</keyword>
<name>M8CB55_AEGTA</name>
<dbReference type="InterPro" id="IPR001245">
    <property type="entry name" value="Ser-Thr/Tyr_kinase_cat_dom"/>
</dbReference>
<evidence type="ECO:0000256" key="1">
    <source>
        <dbReference type="ARBA" id="ARBA00004370"/>
    </source>
</evidence>
<feature type="domain" description="Protein kinase" evidence="10">
    <location>
        <begin position="136"/>
        <end position="427"/>
    </location>
</feature>
<evidence type="ECO:0000313" key="11">
    <source>
        <dbReference type="EnsemblPlants" id="EMT31383"/>
    </source>
</evidence>
<dbReference type="GO" id="GO:0004672">
    <property type="term" value="F:protein kinase activity"/>
    <property type="evidence" value="ECO:0007669"/>
    <property type="project" value="InterPro"/>
</dbReference>
<accession>M8CB55</accession>
<dbReference type="PROSITE" id="PS50011">
    <property type="entry name" value="PROTEIN_KINASE_DOM"/>
    <property type="match status" value="1"/>
</dbReference>
<dbReference type="InterPro" id="IPR001611">
    <property type="entry name" value="Leu-rich_rpt"/>
</dbReference>
<dbReference type="InterPro" id="IPR032675">
    <property type="entry name" value="LRR_dom_sf"/>
</dbReference>
<evidence type="ECO:0000256" key="9">
    <source>
        <dbReference type="SAM" id="MobiDB-lite"/>
    </source>
</evidence>
<dbReference type="Gene3D" id="3.80.10.10">
    <property type="entry name" value="Ribonuclease Inhibitor"/>
    <property type="match status" value="1"/>
</dbReference>
<proteinExistence type="predicted"/>
<dbReference type="GO" id="GO:0005524">
    <property type="term" value="F:ATP binding"/>
    <property type="evidence" value="ECO:0007669"/>
    <property type="project" value="InterPro"/>
</dbReference>
<organism evidence="11">
    <name type="scientific">Aegilops tauschii</name>
    <name type="common">Tausch's goatgrass</name>
    <name type="synonym">Aegilops squarrosa</name>
    <dbReference type="NCBI Taxonomy" id="37682"/>
    <lineage>
        <taxon>Eukaryota</taxon>
        <taxon>Viridiplantae</taxon>
        <taxon>Streptophyta</taxon>
        <taxon>Embryophyta</taxon>
        <taxon>Tracheophyta</taxon>
        <taxon>Spermatophyta</taxon>
        <taxon>Magnoliopsida</taxon>
        <taxon>Liliopsida</taxon>
        <taxon>Poales</taxon>
        <taxon>Poaceae</taxon>
        <taxon>BOP clade</taxon>
        <taxon>Pooideae</taxon>
        <taxon>Triticodae</taxon>
        <taxon>Triticeae</taxon>
        <taxon>Triticinae</taxon>
        <taxon>Aegilops</taxon>
    </lineage>
</organism>
<keyword evidence="7" id="KW-0472">Membrane</keyword>
<dbReference type="PANTHER" id="PTHR27008">
    <property type="entry name" value="OS04G0122200 PROTEIN"/>
    <property type="match status" value="1"/>
</dbReference>
<keyword evidence="4" id="KW-0732">Signal</keyword>